<evidence type="ECO:0000313" key="1">
    <source>
        <dbReference type="EMBL" id="MBB5618074.1"/>
    </source>
</evidence>
<evidence type="ECO:0000313" key="2">
    <source>
        <dbReference type="Proteomes" id="UP000552883"/>
    </source>
</evidence>
<protein>
    <submittedName>
        <fullName evidence="1">Uncharacterized protein</fullName>
    </submittedName>
</protein>
<gene>
    <name evidence="1" type="ORF">BJ959_001570</name>
</gene>
<organism evidence="1 2">
    <name type="scientific">Microcella frigidaquae</name>
    <dbReference type="NCBI Taxonomy" id="424758"/>
    <lineage>
        <taxon>Bacteria</taxon>
        <taxon>Bacillati</taxon>
        <taxon>Actinomycetota</taxon>
        <taxon>Actinomycetes</taxon>
        <taxon>Micrococcales</taxon>
        <taxon>Microbacteriaceae</taxon>
        <taxon>Microcella</taxon>
    </lineage>
</organism>
<dbReference type="AlphaFoldDB" id="A0A840XA60"/>
<comment type="caution">
    <text evidence="1">The sequence shown here is derived from an EMBL/GenBank/DDBJ whole genome shotgun (WGS) entry which is preliminary data.</text>
</comment>
<keyword evidence="2" id="KW-1185">Reference proteome</keyword>
<sequence length="179" mass="19846">MSATHPAPFGRTARSADEILADARAATDFWAGLEHLDAARRNAILREAEPSRQIDVPMSSPPPAAALLPPPRLGRQEHAREHALERRRLQLWLERATHPTHQLLSRLRAERDAIRTEASEPRRPRVRYVRGEINPVGMSYQRAPDIAIACLDREAELAGEPMATRARVVDGLPALGLGS</sequence>
<proteinExistence type="predicted"/>
<dbReference type="Proteomes" id="UP000552883">
    <property type="component" value="Unassembled WGS sequence"/>
</dbReference>
<accession>A0A840XA60</accession>
<dbReference type="EMBL" id="JACHBS010000001">
    <property type="protein sequence ID" value="MBB5618074.1"/>
    <property type="molecule type" value="Genomic_DNA"/>
</dbReference>
<name>A0A840XA60_9MICO</name>
<reference evidence="1 2" key="1">
    <citation type="submission" date="2020-08" db="EMBL/GenBank/DDBJ databases">
        <title>Sequencing the genomes of 1000 actinobacteria strains.</title>
        <authorList>
            <person name="Klenk H.-P."/>
        </authorList>
    </citation>
    <scope>NUCLEOTIDE SEQUENCE [LARGE SCALE GENOMIC DNA]</scope>
    <source>
        <strain evidence="1 2">DSM 23889</strain>
    </source>
</reference>
<dbReference type="RefSeq" id="WP_153982912.1">
    <property type="nucleotide sequence ID" value="NZ_BAAANZ010000014.1"/>
</dbReference>